<gene>
    <name evidence="1" type="primary">ORF175106</name>
    <name evidence="2" type="synonym">ORF175126</name>
    <name evidence="3" type="synonym">ORF175135</name>
</gene>
<dbReference type="AlphaFoldDB" id="A0A0B7BDB7"/>
<proteinExistence type="predicted"/>
<evidence type="ECO:0000313" key="1">
    <source>
        <dbReference type="EMBL" id="CEK90165.1"/>
    </source>
</evidence>
<accession>A0A0B7BDB7</accession>
<sequence length="54" mass="6262">MTKAADKACQEKAATHPHQENLWSLYMINQKTPIALDRVLRIYLIKLEIISCIH</sequence>
<evidence type="ECO:0000313" key="2">
    <source>
        <dbReference type="EMBL" id="CEK90169.1"/>
    </source>
</evidence>
<dbReference type="EMBL" id="HACG01043306">
    <property type="protein sequence ID" value="CEK90171.1"/>
    <property type="molecule type" value="Transcribed_RNA"/>
</dbReference>
<organism evidence="1">
    <name type="scientific">Arion vulgaris</name>
    <dbReference type="NCBI Taxonomy" id="1028688"/>
    <lineage>
        <taxon>Eukaryota</taxon>
        <taxon>Metazoa</taxon>
        <taxon>Spiralia</taxon>
        <taxon>Lophotrochozoa</taxon>
        <taxon>Mollusca</taxon>
        <taxon>Gastropoda</taxon>
        <taxon>Heterobranchia</taxon>
        <taxon>Euthyneura</taxon>
        <taxon>Panpulmonata</taxon>
        <taxon>Eupulmonata</taxon>
        <taxon>Stylommatophora</taxon>
        <taxon>Helicina</taxon>
        <taxon>Arionoidea</taxon>
        <taxon>Arionidae</taxon>
        <taxon>Arion</taxon>
    </lineage>
</organism>
<protein>
    <submittedName>
        <fullName evidence="1">Uncharacterized protein</fullName>
    </submittedName>
</protein>
<evidence type="ECO:0000313" key="3">
    <source>
        <dbReference type="EMBL" id="CEK90171.1"/>
    </source>
</evidence>
<name>A0A0B7BDB7_9EUPU</name>
<dbReference type="EMBL" id="HACG01043304">
    <property type="protein sequence ID" value="CEK90169.1"/>
    <property type="molecule type" value="Transcribed_RNA"/>
</dbReference>
<dbReference type="EMBL" id="HACG01043300">
    <property type="protein sequence ID" value="CEK90165.1"/>
    <property type="molecule type" value="Transcribed_RNA"/>
</dbReference>
<reference evidence="1" key="1">
    <citation type="submission" date="2014-12" db="EMBL/GenBank/DDBJ databases">
        <title>Insight into the proteome of Arion vulgaris.</title>
        <authorList>
            <person name="Aradska J."/>
            <person name="Bulat T."/>
            <person name="Smidak R."/>
            <person name="Sarate P."/>
            <person name="Gangsoo J."/>
            <person name="Sialana F."/>
            <person name="Bilban M."/>
            <person name="Lubec G."/>
        </authorList>
    </citation>
    <scope>NUCLEOTIDE SEQUENCE</scope>
    <source>
        <tissue evidence="1">Skin</tissue>
    </source>
</reference>